<reference evidence="2" key="2">
    <citation type="submission" date="2021-09" db="EMBL/GenBank/DDBJ databases">
        <authorList>
            <person name="Jia N."/>
            <person name="Wang J."/>
            <person name="Shi W."/>
            <person name="Du L."/>
            <person name="Sun Y."/>
            <person name="Zhan W."/>
            <person name="Jiang J."/>
            <person name="Wang Q."/>
            <person name="Zhang B."/>
            <person name="Ji P."/>
            <person name="Sakyi L.B."/>
            <person name="Cui X."/>
            <person name="Yuan T."/>
            <person name="Jiang B."/>
            <person name="Yang W."/>
            <person name="Lam T.T.-Y."/>
            <person name="Chang Q."/>
            <person name="Ding S."/>
            <person name="Wang X."/>
            <person name="Zhu J."/>
            <person name="Ruan X."/>
            <person name="Zhao L."/>
            <person name="Wei J."/>
            <person name="Que T."/>
            <person name="Du C."/>
            <person name="Cheng J."/>
            <person name="Dai P."/>
            <person name="Han X."/>
            <person name="Huang E."/>
            <person name="Gao Y."/>
            <person name="Liu J."/>
            <person name="Shao H."/>
            <person name="Ye R."/>
            <person name="Li L."/>
            <person name="Wei W."/>
            <person name="Wang X."/>
            <person name="Wang C."/>
            <person name="Huo Q."/>
            <person name="Li W."/>
            <person name="Guo W."/>
            <person name="Chen H."/>
            <person name="Chen S."/>
            <person name="Zhou L."/>
            <person name="Zhou L."/>
            <person name="Ni X."/>
            <person name="Tian J."/>
            <person name="Zhou Y."/>
            <person name="Sheng Y."/>
            <person name="Liu T."/>
            <person name="Pan Y."/>
            <person name="Xia L."/>
            <person name="Li J."/>
            <person name="Zhao F."/>
            <person name="Cao W."/>
        </authorList>
    </citation>
    <scope>NUCLEOTIDE SEQUENCE</scope>
    <source>
        <strain evidence="2">Rmic-2018</strain>
        <tissue evidence="2">Larvae</tissue>
    </source>
</reference>
<sequence>MQLQETSQFPEARRFDALPTMTPRPTVFQPLPTKTTKRFRRGRRKSRVFLVPHQPTLSPIFEESPCASSSKDEDAAVPCSRPLLYGPTFARYPTYGVVVPRLHRVVIAIEEEEAGDKAWPERVARILTLSWFLTSVGALVLLGGAAMIWMAFDGEAGGSAFTHRNALTAFVGVALILMALLFVLWNVFRAFR</sequence>
<keyword evidence="3" id="KW-1185">Reference proteome</keyword>
<evidence type="ECO:0000313" key="2">
    <source>
        <dbReference type="EMBL" id="KAH8039249.1"/>
    </source>
</evidence>
<proteinExistence type="predicted"/>
<evidence type="ECO:0000256" key="1">
    <source>
        <dbReference type="SAM" id="Phobius"/>
    </source>
</evidence>
<dbReference type="AlphaFoldDB" id="A0A9J6EYA8"/>
<feature type="transmembrane region" description="Helical" evidence="1">
    <location>
        <begin position="167"/>
        <end position="188"/>
    </location>
</feature>
<keyword evidence="1" id="KW-0812">Transmembrane</keyword>
<name>A0A9J6EYA8_RHIMP</name>
<reference evidence="2" key="1">
    <citation type="journal article" date="2020" name="Cell">
        <title>Large-Scale Comparative Analyses of Tick Genomes Elucidate Their Genetic Diversity and Vector Capacities.</title>
        <authorList>
            <consortium name="Tick Genome and Microbiome Consortium (TIGMIC)"/>
            <person name="Jia N."/>
            <person name="Wang J."/>
            <person name="Shi W."/>
            <person name="Du L."/>
            <person name="Sun Y."/>
            <person name="Zhan W."/>
            <person name="Jiang J.F."/>
            <person name="Wang Q."/>
            <person name="Zhang B."/>
            <person name="Ji P."/>
            <person name="Bell-Sakyi L."/>
            <person name="Cui X.M."/>
            <person name="Yuan T.T."/>
            <person name="Jiang B.G."/>
            <person name="Yang W.F."/>
            <person name="Lam T.T."/>
            <person name="Chang Q.C."/>
            <person name="Ding S.J."/>
            <person name="Wang X.J."/>
            <person name="Zhu J.G."/>
            <person name="Ruan X.D."/>
            <person name="Zhao L."/>
            <person name="Wei J.T."/>
            <person name="Ye R.Z."/>
            <person name="Que T.C."/>
            <person name="Du C.H."/>
            <person name="Zhou Y.H."/>
            <person name="Cheng J.X."/>
            <person name="Dai P.F."/>
            <person name="Guo W.B."/>
            <person name="Han X.H."/>
            <person name="Huang E.J."/>
            <person name="Li L.F."/>
            <person name="Wei W."/>
            <person name="Gao Y.C."/>
            <person name="Liu J.Z."/>
            <person name="Shao H.Z."/>
            <person name="Wang X."/>
            <person name="Wang C.C."/>
            <person name="Yang T.C."/>
            <person name="Huo Q.B."/>
            <person name="Li W."/>
            <person name="Chen H.Y."/>
            <person name="Chen S.E."/>
            <person name="Zhou L.G."/>
            <person name="Ni X.B."/>
            <person name="Tian J.H."/>
            <person name="Sheng Y."/>
            <person name="Liu T."/>
            <person name="Pan Y.S."/>
            <person name="Xia L.Y."/>
            <person name="Li J."/>
            <person name="Zhao F."/>
            <person name="Cao W.C."/>
        </authorList>
    </citation>
    <scope>NUCLEOTIDE SEQUENCE</scope>
    <source>
        <strain evidence="2">Rmic-2018</strain>
    </source>
</reference>
<keyword evidence="1" id="KW-1133">Transmembrane helix</keyword>
<keyword evidence="1" id="KW-0472">Membrane</keyword>
<accession>A0A9J6EYA8</accession>
<feature type="transmembrane region" description="Helical" evidence="1">
    <location>
        <begin position="126"/>
        <end position="152"/>
    </location>
</feature>
<comment type="caution">
    <text evidence="2">The sequence shown here is derived from an EMBL/GenBank/DDBJ whole genome shotgun (WGS) entry which is preliminary data.</text>
</comment>
<evidence type="ECO:0000313" key="3">
    <source>
        <dbReference type="Proteomes" id="UP000821866"/>
    </source>
</evidence>
<dbReference type="EMBL" id="JABSTU010000001">
    <property type="protein sequence ID" value="KAH8039249.1"/>
    <property type="molecule type" value="Genomic_DNA"/>
</dbReference>
<gene>
    <name evidence="2" type="ORF">HPB51_005495</name>
</gene>
<organism evidence="2 3">
    <name type="scientific">Rhipicephalus microplus</name>
    <name type="common">Cattle tick</name>
    <name type="synonym">Boophilus microplus</name>
    <dbReference type="NCBI Taxonomy" id="6941"/>
    <lineage>
        <taxon>Eukaryota</taxon>
        <taxon>Metazoa</taxon>
        <taxon>Ecdysozoa</taxon>
        <taxon>Arthropoda</taxon>
        <taxon>Chelicerata</taxon>
        <taxon>Arachnida</taxon>
        <taxon>Acari</taxon>
        <taxon>Parasitiformes</taxon>
        <taxon>Ixodida</taxon>
        <taxon>Ixodoidea</taxon>
        <taxon>Ixodidae</taxon>
        <taxon>Rhipicephalinae</taxon>
        <taxon>Rhipicephalus</taxon>
        <taxon>Boophilus</taxon>
    </lineage>
</organism>
<dbReference type="Proteomes" id="UP000821866">
    <property type="component" value="Chromosome 1"/>
</dbReference>
<protein>
    <submittedName>
        <fullName evidence="2">Uncharacterized protein</fullName>
    </submittedName>
</protein>